<accession>A0ABZ2WY80</accession>
<evidence type="ECO:0000313" key="2">
    <source>
        <dbReference type="EMBL" id="WZH45395.1"/>
    </source>
</evidence>
<dbReference type="EMBL" id="CP151262">
    <property type="protein sequence ID" value="WZH45395.1"/>
    <property type="molecule type" value="Genomic_DNA"/>
</dbReference>
<evidence type="ECO:0008006" key="4">
    <source>
        <dbReference type="Google" id="ProtNLM"/>
    </source>
</evidence>
<evidence type="ECO:0000313" key="3">
    <source>
        <dbReference type="Proteomes" id="UP001489902"/>
    </source>
</evidence>
<gene>
    <name evidence="2" type="ORF">QYS62_006451</name>
</gene>
<reference evidence="2 3" key="1">
    <citation type="submission" date="2024-04" db="EMBL/GenBank/DDBJ databases">
        <title>Complete genome sequence of Fusarium acuminatum.</title>
        <authorList>
            <person name="Lan B."/>
        </authorList>
    </citation>
    <scope>NUCLEOTIDE SEQUENCE [LARGE SCALE GENOMIC DNA]</scope>
    <source>
        <strain evidence="2">1A</strain>
    </source>
</reference>
<dbReference type="Proteomes" id="UP001489902">
    <property type="component" value="Chromosome 3"/>
</dbReference>
<sequence length="402" mass="44501">MAEVLPAVGAVAGALRLTYQLVTLAIESGQVNDEVRRSLELVRTCERDLQHLVGLREEYLDILEREPIELDRVNTIIRAAHQGLAEVCKIVERCRPEANKGRIPFKRRSRWIFLDSTDFYTQIPVVSGHHRAVLNEISFLRQIALQAPVSVSDQVQGEKVSLSRKKTVAIDNLALLGSILGGKTGKYLSFISSRKQPNQGNRDTVPNSASDDNNAQSGQPFYSFAPPPYRAADTAQNSTTQRSWAPTPEASNPQFAQGHSHEISYSQQRFLNSADIQATRRTPSTLHNTFCHSPLEGSSSITSNYLYNPSSSCAASSPWEGQYDIAESQTMPQLMQLDSLGSRNPYQHRGTSFFSQYSNATGQQDAFTLSLLGNEVERSSTPASRARPPVPPKLSPNDSRLR</sequence>
<feature type="region of interest" description="Disordered" evidence="1">
    <location>
        <begin position="193"/>
        <end position="262"/>
    </location>
</feature>
<feature type="compositionally biased region" description="Polar residues" evidence="1">
    <location>
        <begin position="193"/>
        <end position="220"/>
    </location>
</feature>
<feature type="region of interest" description="Disordered" evidence="1">
    <location>
        <begin position="376"/>
        <end position="402"/>
    </location>
</feature>
<protein>
    <recommendedName>
        <fullName evidence="4">Fungal N-terminal domain-containing protein</fullName>
    </recommendedName>
</protein>
<feature type="compositionally biased region" description="Polar residues" evidence="1">
    <location>
        <begin position="234"/>
        <end position="262"/>
    </location>
</feature>
<evidence type="ECO:0000256" key="1">
    <source>
        <dbReference type="SAM" id="MobiDB-lite"/>
    </source>
</evidence>
<keyword evidence="3" id="KW-1185">Reference proteome</keyword>
<proteinExistence type="predicted"/>
<name>A0ABZ2WY80_9HYPO</name>
<organism evidence="2 3">
    <name type="scientific">Fusarium acuminatum</name>
    <dbReference type="NCBI Taxonomy" id="5515"/>
    <lineage>
        <taxon>Eukaryota</taxon>
        <taxon>Fungi</taxon>
        <taxon>Dikarya</taxon>
        <taxon>Ascomycota</taxon>
        <taxon>Pezizomycotina</taxon>
        <taxon>Sordariomycetes</taxon>
        <taxon>Hypocreomycetidae</taxon>
        <taxon>Hypocreales</taxon>
        <taxon>Nectriaceae</taxon>
        <taxon>Fusarium</taxon>
        <taxon>Fusarium tricinctum species complex</taxon>
    </lineage>
</organism>